<proteinExistence type="predicted"/>
<evidence type="ECO:0000313" key="2">
    <source>
        <dbReference type="Proteomes" id="UP000572051"/>
    </source>
</evidence>
<accession>A0A7Z0EKB9</accession>
<name>A0A7Z0EKB9_9ACTN</name>
<reference evidence="1 2" key="1">
    <citation type="submission" date="2020-07" db="EMBL/GenBank/DDBJ databases">
        <title>Sequencing the genomes of 1000 actinobacteria strains.</title>
        <authorList>
            <person name="Klenk H.-P."/>
        </authorList>
    </citation>
    <scope>NUCLEOTIDE SEQUENCE [LARGE SCALE GENOMIC DNA]</scope>
    <source>
        <strain evidence="1 2">DSM 44442</strain>
    </source>
</reference>
<gene>
    <name evidence="1" type="ORF">HNR10_000711</name>
</gene>
<dbReference type="EMBL" id="JACCFS010000001">
    <property type="protein sequence ID" value="NYJ32830.1"/>
    <property type="molecule type" value="Genomic_DNA"/>
</dbReference>
<dbReference type="RefSeq" id="WP_179820786.1">
    <property type="nucleotide sequence ID" value="NZ_JACCFS010000001.1"/>
</dbReference>
<evidence type="ECO:0000313" key="1">
    <source>
        <dbReference type="EMBL" id="NYJ32830.1"/>
    </source>
</evidence>
<dbReference type="Proteomes" id="UP000572051">
    <property type="component" value="Unassembled WGS sequence"/>
</dbReference>
<protein>
    <submittedName>
        <fullName evidence="1">Uncharacterized protein</fullName>
    </submittedName>
</protein>
<dbReference type="AlphaFoldDB" id="A0A7Z0EKB9"/>
<keyword evidence="2" id="KW-1185">Reference proteome</keyword>
<organism evidence="1 2">
    <name type="scientific">Nocardiopsis aegyptia</name>
    <dbReference type="NCBI Taxonomy" id="220378"/>
    <lineage>
        <taxon>Bacteria</taxon>
        <taxon>Bacillati</taxon>
        <taxon>Actinomycetota</taxon>
        <taxon>Actinomycetes</taxon>
        <taxon>Streptosporangiales</taxon>
        <taxon>Nocardiopsidaceae</taxon>
        <taxon>Nocardiopsis</taxon>
    </lineage>
</organism>
<sequence length="211" mass="22308">MADETGDSLDLEDPNGIDVRFMAAYRAWYMAALATHQASQEGNLVTVLGAAPAELSWAVELDTTWQALAGDAYRTARDATDSAPVLAALRAVRDSWGLLAGLHLCEDEAASAAEAVRWRPVGELPPAADPTVAPAYAEHLQGLSLSETTTALARLFLHTPQVLTGKLTPSSGRSSAGQPLLISLVCSRAGRRPWRIERQAVAPAAAPQTCP</sequence>
<comment type="caution">
    <text evidence="1">The sequence shown here is derived from an EMBL/GenBank/DDBJ whole genome shotgun (WGS) entry which is preliminary data.</text>
</comment>